<dbReference type="Gene3D" id="3.40.50.980">
    <property type="match status" value="1"/>
</dbReference>
<dbReference type="PANTHER" id="PTHR43767">
    <property type="entry name" value="LONG-CHAIN-FATTY-ACID--COA LIGASE"/>
    <property type="match status" value="1"/>
</dbReference>
<dbReference type="RefSeq" id="WP_003035773.1">
    <property type="nucleotide sequence ID" value="NZ_AICP01000039.1"/>
</dbReference>
<dbReference type="PANTHER" id="PTHR43767:SF1">
    <property type="entry name" value="NONRIBOSOMAL PEPTIDE SYNTHASE PES1 (EUROFUNG)-RELATED"/>
    <property type="match status" value="1"/>
</dbReference>
<dbReference type="PATRIC" id="fig|1095729.3.peg.1040"/>
<proteinExistence type="predicted"/>
<dbReference type="AlphaFoldDB" id="I0SEH6"/>
<evidence type="ECO:0000313" key="3">
    <source>
        <dbReference type="EMBL" id="EID21779.1"/>
    </source>
</evidence>
<evidence type="ECO:0000313" key="4">
    <source>
        <dbReference type="Proteomes" id="UP000003245"/>
    </source>
</evidence>
<evidence type="ECO:0000259" key="2">
    <source>
        <dbReference type="Pfam" id="PF00501"/>
    </source>
</evidence>
<dbReference type="Pfam" id="PF00501">
    <property type="entry name" value="AMP-binding"/>
    <property type="match status" value="1"/>
</dbReference>
<feature type="domain" description="AMP-dependent synthetase/ligase" evidence="2">
    <location>
        <begin position="30"/>
        <end position="123"/>
    </location>
</feature>
<reference evidence="3 4" key="1">
    <citation type="submission" date="2012-01" db="EMBL/GenBank/DDBJ databases">
        <authorList>
            <person name="Harkins D.M."/>
            <person name="Madupu R."/>
            <person name="Durkin A.S."/>
            <person name="Torralba M."/>
            <person name="Methe B."/>
            <person name="Sutton G.G."/>
            <person name="Nelson K.E."/>
        </authorList>
    </citation>
    <scope>NUCLEOTIDE SEQUENCE [LARGE SCALE GENOMIC DNA]</scope>
    <source>
        <strain evidence="3 4">CCUG 39159</strain>
    </source>
</reference>
<dbReference type="InterPro" id="IPR050237">
    <property type="entry name" value="ATP-dep_AMP-bd_enzyme"/>
</dbReference>
<sequence length="139" mass="16472">MNLDIKKQLIRFYDENVWEHLTVWEHLKMWSNTYSDRVAVVDENEELTYRQLKDEVDCYANGLLNQGFCKGDKVLFQLPNSKEFIIILFAMMSIGVIPVIILMGHRYSEIKGILNKTNAKAYIGMNRYLDFHMRYVSRL</sequence>
<keyword evidence="1" id="KW-0472">Membrane</keyword>
<dbReference type="SUPFAM" id="SSF56801">
    <property type="entry name" value="Acetyl-CoA synthetase-like"/>
    <property type="match status" value="1"/>
</dbReference>
<comment type="caution">
    <text evidence="3">The sequence shown here is derived from an EMBL/GenBank/DDBJ whole genome shotgun (WGS) entry which is preliminary data.</text>
</comment>
<accession>I0SEH6</accession>
<keyword evidence="4" id="KW-1185">Reference proteome</keyword>
<feature type="transmembrane region" description="Helical" evidence="1">
    <location>
        <begin position="84"/>
        <end position="104"/>
    </location>
</feature>
<protein>
    <submittedName>
        <fullName evidence="3">AMP-binding enzyme domain protein</fullName>
    </submittedName>
</protein>
<gene>
    <name evidence="3" type="ORF">HMPREF1043_1777</name>
</gene>
<dbReference type="InterPro" id="IPR000873">
    <property type="entry name" value="AMP-dep_synth/lig_dom"/>
</dbReference>
<name>I0SEH6_STRAP</name>
<keyword evidence="1" id="KW-1133">Transmembrane helix</keyword>
<organism evidence="3 4">
    <name type="scientific">Streptococcus anginosus subsp. whileyi CCUG 39159</name>
    <dbReference type="NCBI Taxonomy" id="1095729"/>
    <lineage>
        <taxon>Bacteria</taxon>
        <taxon>Bacillati</taxon>
        <taxon>Bacillota</taxon>
        <taxon>Bacilli</taxon>
        <taxon>Lactobacillales</taxon>
        <taxon>Streptococcaceae</taxon>
        <taxon>Streptococcus</taxon>
        <taxon>Streptococcus anginosus group</taxon>
    </lineage>
</organism>
<evidence type="ECO:0000256" key="1">
    <source>
        <dbReference type="SAM" id="Phobius"/>
    </source>
</evidence>
<dbReference type="Proteomes" id="UP000003245">
    <property type="component" value="Unassembled WGS sequence"/>
</dbReference>
<keyword evidence="1" id="KW-0812">Transmembrane</keyword>
<dbReference type="EMBL" id="AICP01000039">
    <property type="protein sequence ID" value="EID21779.1"/>
    <property type="molecule type" value="Genomic_DNA"/>
</dbReference>